<evidence type="ECO:0000313" key="3">
    <source>
        <dbReference type="Proteomes" id="UP000299084"/>
    </source>
</evidence>
<evidence type="ECO:0000313" key="2">
    <source>
        <dbReference type="EMBL" id="KAB1278158.1"/>
    </source>
</evidence>
<gene>
    <name evidence="2" type="ORF">Cadr_000005942</name>
</gene>
<name>A0A5N4E3W7_CAMDR</name>
<protein>
    <submittedName>
        <fullName evidence="2">Uncharacterized protein</fullName>
    </submittedName>
</protein>
<dbReference type="AlphaFoldDB" id="A0A5N4E3W7"/>
<organism evidence="2 3">
    <name type="scientific">Camelus dromedarius</name>
    <name type="common">Dromedary</name>
    <name type="synonym">Arabian camel</name>
    <dbReference type="NCBI Taxonomy" id="9838"/>
    <lineage>
        <taxon>Eukaryota</taxon>
        <taxon>Metazoa</taxon>
        <taxon>Chordata</taxon>
        <taxon>Craniata</taxon>
        <taxon>Vertebrata</taxon>
        <taxon>Euteleostomi</taxon>
        <taxon>Mammalia</taxon>
        <taxon>Eutheria</taxon>
        <taxon>Laurasiatheria</taxon>
        <taxon>Artiodactyla</taxon>
        <taxon>Tylopoda</taxon>
        <taxon>Camelidae</taxon>
        <taxon>Camelus</taxon>
    </lineage>
</organism>
<feature type="region of interest" description="Disordered" evidence="1">
    <location>
        <begin position="224"/>
        <end position="255"/>
    </location>
</feature>
<proteinExistence type="predicted"/>
<dbReference type="EMBL" id="JWIN03000006">
    <property type="protein sequence ID" value="KAB1278158.1"/>
    <property type="molecule type" value="Genomic_DNA"/>
</dbReference>
<dbReference type="PRINTS" id="PR02045">
    <property type="entry name" value="F138DOMAIN"/>
</dbReference>
<keyword evidence="3" id="KW-1185">Reference proteome</keyword>
<reference evidence="2 3" key="1">
    <citation type="journal article" date="2019" name="Mol. Ecol. Resour.">
        <title>Improving Illumina assemblies with Hi-C and long reads: an example with the North African dromedary.</title>
        <authorList>
            <person name="Elbers J.P."/>
            <person name="Rogers M.F."/>
            <person name="Perelman P.L."/>
            <person name="Proskuryakova A.A."/>
            <person name="Serdyukova N.A."/>
            <person name="Johnson W.E."/>
            <person name="Horin P."/>
            <person name="Corander J."/>
            <person name="Murphy D."/>
            <person name="Burger P.A."/>
        </authorList>
    </citation>
    <scope>NUCLEOTIDE SEQUENCE [LARGE SCALE GENOMIC DNA]</scope>
    <source>
        <strain evidence="2">Drom800</strain>
        <tissue evidence="2">Blood</tissue>
    </source>
</reference>
<accession>A0A5N4E3W7</accession>
<sequence length="255" mass="27944">MLTGKGKERLRNQAPSLEITGANDYSAVLASTWQPRHSPTQDLARLAAHESGFEARGRRGPPGYPEGYGKMPSQIHRRTAVRGLRRNIRPVSFPPCGHGLCLLHSPHEPGYLSATTARRSMVLKRVFMARFEGRYRSFLHYLPDSTPLLLCAGALGVSTAAQNAQYSLKRTLAIHRRDPTTDQHGSFDLLRFRPGPVHPSLGNLVVPRSRECGHPIGIAHYSPELLGSSDPPASASRVAGTTGARHRARQGTRRA</sequence>
<feature type="region of interest" description="Disordered" evidence="1">
    <location>
        <begin position="50"/>
        <end position="71"/>
    </location>
</feature>
<dbReference type="Proteomes" id="UP000299084">
    <property type="component" value="Unassembled WGS sequence"/>
</dbReference>
<evidence type="ECO:0000256" key="1">
    <source>
        <dbReference type="SAM" id="MobiDB-lite"/>
    </source>
</evidence>
<feature type="compositionally biased region" description="Basic residues" evidence="1">
    <location>
        <begin position="244"/>
        <end position="255"/>
    </location>
</feature>
<comment type="caution">
    <text evidence="2">The sequence shown here is derived from an EMBL/GenBank/DDBJ whole genome shotgun (WGS) entry which is preliminary data.</text>
</comment>